<name>A0A173XP27_9FIRM</name>
<feature type="transmembrane region" description="Helical" evidence="1">
    <location>
        <begin position="342"/>
        <end position="364"/>
    </location>
</feature>
<organism evidence="2 3">
    <name type="scientific">Roseburia inulinivorans</name>
    <dbReference type="NCBI Taxonomy" id="360807"/>
    <lineage>
        <taxon>Bacteria</taxon>
        <taxon>Bacillati</taxon>
        <taxon>Bacillota</taxon>
        <taxon>Clostridia</taxon>
        <taxon>Lachnospirales</taxon>
        <taxon>Lachnospiraceae</taxon>
        <taxon>Roseburia</taxon>
    </lineage>
</organism>
<protein>
    <recommendedName>
        <fullName evidence="4">Glycosyltransferase RgtA/B/C/D-like domain-containing protein</fullName>
    </recommendedName>
</protein>
<feature type="transmembrane region" description="Helical" evidence="1">
    <location>
        <begin position="183"/>
        <end position="200"/>
    </location>
</feature>
<feature type="transmembrane region" description="Helical" evidence="1">
    <location>
        <begin position="129"/>
        <end position="146"/>
    </location>
</feature>
<evidence type="ECO:0000313" key="2">
    <source>
        <dbReference type="EMBL" id="CUN52706.1"/>
    </source>
</evidence>
<feature type="transmembrane region" description="Helical" evidence="1">
    <location>
        <begin position="158"/>
        <end position="177"/>
    </location>
</feature>
<dbReference type="Proteomes" id="UP000095395">
    <property type="component" value="Unassembled WGS sequence"/>
</dbReference>
<feature type="transmembrane region" description="Helical" evidence="1">
    <location>
        <begin position="57"/>
        <end position="76"/>
    </location>
</feature>
<keyword evidence="1" id="KW-0812">Transmembrane</keyword>
<feature type="transmembrane region" description="Helical" evidence="1">
    <location>
        <begin position="252"/>
        <end position="271"/>
    </location>
</feature>
<dbReference type="AlphaFoldDB" id="A0A173XP27"/>
<accession>A0A173XP27</accession>
<keyword evidence="1" id="KW-0472">Membrane</keyword>
<reference evidence="2 3" key="1">
    <citation type="submission" date="2015-09" db="EMBL/GenBank/DDBJ databases">
        <authorList>
            <consortium name="Pathogen Informatics"/>
        </authorList>
    </citation>
    <scope>NUCLEOTIDE SEQUENCE [LARGE SCALE GENOMIC DNA]</scope>
    <source>
        <strain evidence="2 3">2789STDY5608835</strain>
    </source>
</reference>
<feature type="transmembrane region" description="Helical" evidence="1">
    <location>
        <begin position="29"/>
        <end position="48"/>
    </location>
</feature>
<evidence type="ECO:0000256" key="1">
    <source>
        <dbReference type="SAM" id="Phobius"/>
    </source>
</evidence>
<dbReference type="EMBL" id="CYYR01000003">
    <property type="protein sequence ID" value="CUN52706.1"/>
    <property type="molecule type" value="Genomic_DNA"/>
</dbReference>
<dbReference type="RefSeq" id="WP_055301344.1">
    <property type="nucleotide sequence ID" value="NZ_CYYR01000003.1"/>
</dbReference>
<feature type="transmembrane region" description="Helical" evidence="1">
    <location>
        <begin position="5"/>
        <end position="23"/>
    </location>
</feature>
<proteinExistence type="predicted"/>
<keyword evidence="1" id="KW-1133">Transmembrane helix</keyword>
<evidence type="ECO:0000313" key="3">
    <source>
        <dbReference type="Proteomes" id="UP000095395"/>
    </source>
</evidence>
<feature type="transmembrane region" description="Helical" evidence="1">
    <location>
        <begin position="313"/>
        <end position="330"/>
    </location>
</feature>
<feature type="transmembrane region" description="Helical" evidence="1">
    <location>
        <begin position="376"/>
        <end position="394"/>
    </location>
</feature>
<sequence>MIKCMIFIVMECLLGLILTMAGISDMYPGFISLAVLGTGTVLIIRLFWKKTTRNNQFVILLTGYILRVFVMLLNIYGRGIIPIPNTNSDCEGFLWTASQYYQKIETMEYTKYPYIINGIFQFFGMNRVVAQYTNTIVWVMCVMLLMRMWKKFVLSDRVKTLTLVLAALWPNYILATMQLQRESLIAFFNMLAFCYLIEWLDGEKNCWLLFSFLATLPAALLHSASMVIFAANVAIIAVWNRKKKKIEISFKTMAIIIIGVIGILLLFYSPLNQILFSYIRIGDISWRAIYEFYQVAFVEGGSDYLRNMQVNNVWQFAGATLIRMIYFMISPVPWEWRGLQDVIAFFMDGAIHVALFVLLVRCWIKTRNHKKRAYMLFGFMYVLAFAGIFCWGTSNAGTAMRHRSILTGFIVATTVIALAKERVEEEDERGEIQ</sequence>
<feature type="transmembrane region" description="Helical" evidence="1">
    <location>
        <begin position="207"/>
        <end position="240"/>
    </location>
</feature>
<evidence type="ECO:0008006" key="4">
    <source>
        <dbReference type="Google" id="ProtNLM"/>
    </source>
</evidence>
<gene>
    <name evidence="2" type="ORF">ERS852392_00640</name>
</gene>